<keyword evidence="1" id="KW-1133">Transmembrane helix</keyword>
<dbReference type="AlphaFoldDB" id="A0A382DF09"/>
<keyword evidence="1" id="KW-0812">Transmembrane</keyword>
<feature type="transmembrane region" description="Helical" evidence="1">
    <location>
        <begin position="30"/>
        <end position="48"/>
    </location>
</feature>
<keyword evidence="1" id="KW-0472">Membrane</keyword>
<feature type="transmembrane region" description="Helical" evidence="1">
    <location>
        <begin position="5"/>
        <end position="24"/>
    </location>
</feature>
<protein>
    <submittedName>
        <fullName evidence="2">Uncharacterized protein</fullName>
    </submittedName>
</protein>
<name>A0A382DF09_9ZZZZ</name>
<reference evidence="2" key="1">
    <citation type="submission" date="2018-05" db="EMBL/GenBank/DDBJ databases">
        <authorList>
            <person name="Lanie J.A."/>
            <person name="Ng W.-L."/>
            <person name="Kazmierczak K.M."/>
            <person name="Andrzejewski T.M."/>
            <person name="Davidsen T.M."/>
            <person name="Wayne K.J."/>
            <person name="Tettelin H."/>
            <person name="Glass J.I."/>
            <person name="Rusch D."/>
            <person name="Podicherti R."/>
            <person name="Tsui H.-C.T."/>
            <person name="Winkler M.E."/>
        </authorList>
    </citation>
    <scope>NUCLEOTIDE SEQUENCE</scope>
</reference>
<evidence type="ECO:0000313" key="2">
    <source>
        <dbReference type="EMBL" id="SVB36574.1"/>
    </source>
</evidence>
<sequence>MSKGWFILVGVFSVSLGLVTGGLIKGNIELTAAGFVIGIGVFLIRNWLK</sequence>
<gene>
    <name evidence="2" type="ORF">METZ01_LOCUS189428</name>
</gene>
<organism evidence="2">
    <name type="scientific">marine metagenome</name>
    <dbReference type="NCBI Taxonomy" id="408172"/>
    <lineage>
        <taxon>unclassified sequences</taxon>
        <taxon>metagenomes</taxon>
        <taxon>ecological metagenomes</taxon>
    </lineage>
</organism>
<proteinExistence type="predicted"/>
<dbReference type="EMBL" id="UINC01038895">
    <property type="protein sequence ID" value="SVB36574.1"/>
    <property type="molecule type" value="Genomic_DNA"/>
</dbReference>
<evidence type="ECO:0000256" key="1">
    <source>
        <dbReference type="SAM" id="Phobius"/>
    </source>
</evidence>
<accession>A0A382DF09</accession>